<organism evidence="7 8">
    <name type="scientific">Phtheirospermum japonicum</name>
    <dbReference type="NCBI Taxonomy" id="374723"/>
    <lineage>
        <taxon>Eukaryota</taxon>
        <taxon>Viridiplantae</taxon>
        <taxon>Streptophyta</taxon>
        <taxon>Embryophyta</taxon>
        <taxon>Tracheophyta</taxon>
        <taxon>Spermatophyta</taxon>
        <taxon>Magnoliopsida</taxon>
        <taxon>eudicotyledons</taxon>
        <taxon>Gunneridae</taxon>
        <taxon>Pentapetalae</taxon>
        <taxon>asterids</taxon>
        <taxon>lamiids</taxon>
        <taxon>Lamiales</taxon>
        <taxon>Orobanchaceae</taxon>
        <taxon>Orobanchaceae incertae sedis</taxon>
        <taxon>Phtheirospermum</taxon>
    </lineage>
</organism>
<dbReference type="AlphaFoldDB" id="A0A830BS94"/>
<dbReference type="OrthoDB" id="426293at2759"/>
<keyword evidence="4" id="KW-0630">Potassium</keyword>
<dbReference type="InterPro" id="IPR045319">
    <property type="entry name" value="KAT/AKT"/>
</dbReference>
<dbReference type="GO" id="GO:0034702">
    <property type="term" value="C:monoatomic ion channel complex"/>
    <property type="evidence" value="ECO:0007669"/>
    <property type="project" value="UniProtKB-KW"/>
</dbReference>
<dbReference type="Proteomes" id="UP000653305">
    <property type="component" value="Unassembled WGS sequence"/>
</dbReference>
<dbReference type="EMBL" id="BMAC01000199">
    <property type="protein sequence ID" value="GFP89716.1"/>
    <property type="molecule type" value="Genomic_DNA"/>
</dbReference>
<dbReference type="PANTHER" id="PTHR45743:SF6">
    <property type="entry name" value="POTASSIUM CHANNEL KAT2"/>
    <property type="match status" value="1"/>
</dbReference>
<sequence length="64" mass="6975">MEAEYFPPRVDVILQNEAPTDTCILVSGAVDALLSLFCIQIIENASTGEKFGEIGVLCEMPQPF</sequence>
<name>A0A830BS94_9LAMI</name>
<dbReference type="GO" id="GO:0005249">
    <property type="term" value="F:voltage-gated potassium channel activity"/>
    <property type="evidence" value="ECO:0007669"/>
    <property type="project" value="InterPro"/>
</dbReference>
<dbReference type="PANTHER" id="PTHR45743">
    <property type="entry name" value="POTASSIUM CHANNEL AKT1"/>
    <property type="match status" value="1"/>
</dbReference>
<evidence type="ECO:0000256" key="2">
    <source>
        <dbReference type="ARBA" id="ARBA00022826"/>
    </source>
</evidence>
<evidence type="ECO:0000259" key="6">
    <source>
        <dbReference type="PROSITE" id="PS50042"/>
    </source>
</evidence>
<keyword evidence="3" id="KW-0813">Transport</keyword>
<keyword evidence="1" id="KW-0633">Potassium transport</keyword>
<dbReference type="PROSITE" id="PS50042">
    <property type="entry name" value="CNMP_BINDING_3"/>
    <property type="match status" value="1"/>
</dbReference>
<gene>
    <name evidence="7" type="ORF">PHJA_001115400</name>
</gene>
<feature type="domain" description="Cyclic nucleotide-binding" evidence="6">
    <location>
        <begin position="1"/>
        <end position="64"/>
    </location>
</feature>
<evidence type="ECO:0000256" key="5">
    <source>
        <dbReference type="ARBA" id="ARBA00023303"/>
    </source>
</evidence>
<keyword evidence="2" id="KW-0631">Potassium channel</keyword>
<evidence type="ECO:0000256" key="1">
    <source>
        <dbReference type="ARBA" id="ARBA00022538"/>
    </source>
</evidence>
<keyword evidence="3" id="KW-0406">Ion transport</keyword>
<dbReference type="InterPro" id="IPR000595">
    <property type="entry name" value="cNMP-bd_dom"/>
</dbReference>
<keyword evidence="3" id="KW-0851">Voltage-gated channel</keyword>
<proteinExistence type="predicted"/>
<reference evidence="7" key="1">
    <citation type="submission" date="2020-07" db="EMBL/GenBank/DDBJ databases">
        <title>Ethylene signaling mediates host invasion by parasitic plants.</title>
        <authorList>
            <person name="Yoshida S."/>
        </authorList>
    </citation>
    <scope>NUCLEOTIDE SEQUENCE</scope>
    <source>
        <strain evidence="7">Okayama</strain>
    </source>
</reference>
<evidence type="ECO:0000256" key="3">
    <source>
        <dbReference type="ARBA" id="ARBA00022882"/>
    </source>
</evidence>
<dbReference type="InterPro" id="IPR018490">
    <property type="entry name" value="cNMP-bd_dom_sf"/>
</dbReference>
<dbReference type="SUPFAM" id="SSF51206">
    <property type="entry name" value="cAMP-binding domain-like"/>
    <property type="match status" value="1"/>
</dbReference>
<comment type="caution">
    <text evidence="7">The sequence shown here is derived from an EMBL/GenBank/DDBJ whole genome shotgun (WGS) entry which is preliminary data.</text>
</comment>
<evidence type="ECO:0000313" key="8">
    <source>
        <dbReference type="Proteomes" id="UP000653305"/>
    </source>
</evidence>
<protein>
    <submittedName>
        <fullName evidence="7">Potassium channel kat2</fullName>
    </submittedName>
</protein>
<accession>A0A830BS94</accession>
<keyword evidence="5 7" id="KW-0407">Ion channel</keyword>
<evidence type="ECO:0000256" key="4">
    <source>
        <dbReference type="ARBA" id="ARBA00022958"/>
    </source>
</evidence>
<keyword evidence="8" id="KW-1185">Reference proteome</keyword>
<evidence type="ECO:0000313" key="7">
    <source>
        <dbReference type="EMBL" id="GFP89716.1"/>
    </source>
</evidence>